<keyword evidence="1" id="KW-0812">Transmembrane</keyword>
<evidence type="ECO:0000313" key="2">
    <source>
        <dbReference type="EMBL" id="CAA2982883.1"/>
    </source>
</evidence>
<feature type="transmembrane region" description="Helical" evidence="1">
    <location>
        <begin position="20"/>
        <end position="37"/>
    </location>
</feature>
<proteinExistence type="predicted"/>
<comment type="caution">
    <text evidence="2">The sequence shown here is derived from an EMBL/GenBank/DDBJ whole genome shotgun (WGS) entry which is preliminary data.</text>
</comment>
<protein>
    <submittedName>
        <fullName evidence="2">Uncharacterized protein</fullName>
    </submittedName>
</protein>
<reference evidence="2 3" key="1">
    <citation type="submission" date="2019-12" db="EMBL/GenBank/DDBJ databases">
        <authorList>
            <person name="Alioto T."/>
            <person name="Alioto T."/>
            <person name="Gomez Garrido J."/>
        </authorList>
    </citation>
    <scope>NUCLEOTIDE SEQUENCE [LARGE SCALE GENOMIC DNA]</scope>
</reference>
<organism evidence="2 3">
    <name type="scientific">Olea europaea subsp. europaea</name>
    <dbReference type="NCBI Taxonomy" id="158383"/>
    <lineage>
        <taxon>Eukaryota</taxon>
        <taxon>Viridiplantae</taxon>
        <taxon>Streptophyta</taxon>
        <taxon>Embryophyta</taxon>
        <taxon>Tracheophyta</taxon>
        <taxon>Spermatophyta</taxon>
        <taxon>Magnoliopsida</taxon>
        <taxon>eudicotyledons</taxon>
        <taxon>Gunneridae</taxon>
        <taxon>Pentapetalae</taxon>
        <taxon>asterids</taxon>
        <taxon>lamiids</taxon>
        <taxon>Lamiales</taxon>
        <taxon>Oleaceae</taxon>
        <taxon>Oleeae</taxon>
        <taxon>Olea</taxon>
    </lineage>
</organism>
<evidence type="ECO:0000313" key="3">
    <source>
        <dbReference type="Proteomes" id="UP000594638"/>
    </source>
</evidence>
<dbReference type="Proteomes" id="UP000594638">
    <property type="component" value="Unassembled WGS sequence"/>
</dbReference>
<gene>
    <name evidence="2" type="ORF">OLEA9_A075519</name>
</gene>
<evidence type="ECO:0000256" key="1">
    <source>
        <dbReference type="SAM" id="Phobius"/>
    </source>
</evidence>
<accession>A0A8S0RUZ8</accession>
<sequence>MASSELELKGRNKKALELSLSLSIGMVLLGLSLMLYLRRRKKRNHRLRSCDKQKLRFSTIVNGSNQVIHTELTEILLLLFYQVKSNSSLLFQAGKDTTKT</sequence>
<name>A0A8S0RUZ8_OLEEU</name>
<dbReference type="NCBIfam" id="TIGR01167">
    <property type="entry name" value="LPXTG_anchor"/>
    <property type="match status" value="1"/>
</dbReference>
<dbReference type="Gramene" id="OE9A075519T1">
    <property type="protein sequence ID" value="OE9A075519C1"/>
    <property type="gene ID" value="OE9A075519"/>
</dbReference>
<dbReference type="EMBL" id="CACTIH010003709">
    <property type="protein sequence ID" value="CAA2982883.1"/>
    <property type="molecule type" value="Genomic_DNA"/>
</dbReference>
<keyword evidence="1" id="KW-1133">Transmembrane helix</keyword>
<keyword evidence="3" id="KW-1185">Reference proteome</keyword>
<keyword evidence="1" id="KW-0472">Membrane</keyword>
<dbReference type="AlphaFoldDB" id="A0A8S0RUZ8"/>